<feature type="region of interest" description="Disordered" evidence="4">
    <location>
        <begin position="1"/>
        <end position="35"/>
    </location>
</feature>
<comment type="subcellular location">
    <subcellularLocation>
        <location evidence="1">Cytoplasm</location>
        <location evidence="1">Cytoskeleton</location>
    </subcellularLocation>
</comment>
<accession>A0A1F5LDI7</accession>
<dbReference type="Pfam" id="PF02187">
    <property type="entry name" value="GAS2"/>
    <property type="match status" value="1"/>
</dbReference>
<feature type="compositionally biased region" description="Basic and acidic residues" evidence="4">
    <location>
        <begin position="367"/>
        <end position="377"/>
    </location>
</feature>
<feature type="region of interest" description="Disordered" evidence="4">
    <location>
        <begin position="494"/>
        <end position="523"/>
    </location>
</feature>
<feature type="compositionally biased region" description="Low complexity" evidence="4">
    <location>
        <begin position="735"/>
        <end position="746"/>
    </location>
</feature>
<evidence type="ECO:0000256" key="2">
    <source>
        <dbReference type="ARBA" id="ARBA00022490"/>
    </source>
</evidence>
<keyword evidence="2" id="KW-0963">Cytoplasm</keyword>
<feature type="compositionally biased region" description="Low complexity" evidence="4">
    <location>
        <begin position="1015"/>
        <end position="1030"/>
    </location>
</feature>
<feature type="compositionally biased region" description="Polar residues" evidence="4">
    <location>
        <begin position="829"/>
        <end position="843"/>
    </location>
</feature>
<dbReference type="GO" id="GO:0005856">
    <property type="term" value="C:cytoskeleton"/>
    <property type="evidence" value="ECO:0007669"/>
    <property type="project" value="UniProtKB-SubCell"/>
</dbReference>
<dbReference type="GeneID" id="34578215"/>
<feature type="compositionally biased region" description="Polar residues" evidence="4">
    <location>
        <begin position="1118"/>
        <end position="1174"/>
    </location>
</feature>
<dbReference type="EMBL" id="LXJU01000014">
    <property type="protein sequence ID" value="OGE51116.1"/>
    <property type="molecule type" value="Genomic_DNA"/>
</dbReference>
<proteinExistence type="predicted"/>
<feature type="compositionally biased region" description="Polar residues" evidence="4">
    <location>
        <begin position="653"/>
        <end position="680"/>
    </location>
</feature>
<dbReference type="InterPro" id="IPR036534">
    <property type="entry name" value="GAR_dom_sf"/>
</dbReference>
<dbReference type="PROSITE" id="PS51460">
    <property type="entry name" value="GAR"/>
    <property type="match status" value="1"/>
</dbReference>
<gene>
    <name evidence="6" type="ORF">PENARI_c014G04402</name>
</gene>
<evidence type="ECO:0000313" key="6">
    <source>
        <dbReference type="EMBL" id="OGE51116.1"/>
    </source>
</evidence>
<sequence>MAASRINPNRPLIRLSPVHSRNNSRSTSPERPAPLYQKLDPLLSNLSPESTLHALTSTDAVPFNEKGAHDILSQSISQVSPAERALGIRAAVAAQNLDLWHKEVQSWEWPNQQDTKLGKGFIPPEASTQPSDSPSIVPPSNPDDDYYGSLPASGVERYERRIEEIRDGMDDLNVEELKEHVLNAHIPSRSRPSSATSCVSAPPPLSYVQLSDFTAVITATILRALPLLSRLNALLSTWDVRLLVLRQIPGLLRELSITRSALDSSLDSLRSPQSSADPSRYSDASLVTDHVRLESAVVAVGRRMDRVLDALEGRPDSLPEHWIDDLERIESDFAAWVVEAEKYKVHNQWLRTKQELKVETPTLSQSEPEKPLEETQRDPVSVGALSEPASNEEKPVLIKFQGQCGLEGPFHKTLNLTQPSVEHTTVPVDKPSPPASIHEQSPEAKTSASAATSPAQDKQEVPAPVAVAEDLTTPTQAEFPLSILSLNGQLSAGLTPRAKGSVSENKENIPPSIPQTDGSWSPPRTLTMASALTEHKDVFEDPFARSSTAEAKTQLPAVTVSTDVSPVEDANVSTSGNGLRSEIASGIEAEQVHVPRSVTETSPKSHLVNRSIAQDSQTPEDVPHERDVQTAGIFSPDLPSGPSYIRMPRVRSSVKNSSQTTVAVDSASRPNSAGLKSQIPNPAKTADTPRTVRKPLQSPIKLSKNRSGRLSLDKEPELSPKITHRRRTSTGSVRSLLSDHSSLISSPDAPGLRTASSNETPISAPSHPESAHPPPSHGDHTLREDRLRRLENLKPDLRVSFQQNRTVSLPLERFINERLEMGLGGESADVSSRQPIKASTTSVGLPKLVKSRSKNTDQDSVVSSQGPRIPTRRPQLSRGKSASDLRTQNEKLKAAEHNRNAFTRNSAHRVIEPLTQPKSLRLRQRLTAHPSLESLGMKRQELSYVEEHESELTDFGSRASSPTKHMRQPRDQMDERISSILNTLPGRIQLVDSNHEADTSSSSSSADRRMRYRSESPTGPPTRSTTPAPSLMLMPAARRRSHAFKTEDSCVKLYHLHHGGQSAPTKLFVRTVGEAGQRVMVRVGGGWADLGEYLREYVIHHGRRKVSETPRVEVQGIRTRSSPSYSSPGTMLTPGTSSYLTSGRATPSRPQSVLSARPPSSLTVRKTRRSSNASDVAGTRAVTTGHLHSFTSPPPPVPPLPASGGRRLSVSSGYSIAESHSPANNVIPSILQESRATPLGLAGPRPRARYESMSPEGEAWVEDVLQKTRRSSSHNPPPIGLGLIEHDDNRSEIGDAGIRYSLPKVRSIDEIGSIGTSRRVVLRGLGSRRS</sequence>
<feature type="compositionally biased region" description="Pro residues" evidence="4">
    <location>
        <begin position="1192"/>
        <end position="1201"/>
    </location>
</feature>
<feature type="region of interest" description="Disordered" evidence="4">
    <location>
        <begin position="951"/>
        <end position="972"/>
    </location>
</feature>
<evidence type="ECO:0000256" key="1">
    <source>
        <dbReference type="ARBA" id="ARBA00004245"/>
    </source>
</evidence>
<dbReference type="RefSeq" id="XP_022486561.1">
    <property type="nucleotide sequence ID" value="XM_022633481.1"/>
</dbReference>
<dbReference type="SUPFAM" id="SSF143575">
    <property type="entry name" value="GAS2 domain-like"/>
    <property type="match status" value="1"/>
</dbReference>
<feature type="region of interest" description="Disordered" evidence="4">
    <location>
        <begin position="825"/>
        <end position="886"/>
    </location>
</feature>
<feature type="region of interest" description="Disordered" evidence="4">
    <location>
        <begin position="113"/>
        <end position="151"/>
    </location>
</feature>
<feature type="region of interest" description="Disordered" evidence="4">
    <location>
        <begin position="590"/>
        <end position="781"/>
    </location>
</feature>
<feature type="region of interest" description="Disordered" evidence="4">
    <location>
        <begin position="416"/>
        <end position="463"/>
    </location>
</feature>
<evidence type="ECO:0000256" key="3">
    <source>
        <dbReference type="ARBA" id="ARBA00023212"/>
    </source>
</evidence>
<organism evidence="6 7">
    <name type="scientific">Penicillium arizonense</name>
    <dbReference type="NCBI Taxonomy" id="1835702"/>
    <lineage>
        <taxon>Eukaryota</taxon>
        <taxon>Fungi</taxon>
        <taxon>Dikarya</taxon>
        <taxon>Ascomycota</taxon>
        <taxon>Pezizomycotina</taxon>
        <taxon>Eurotiomycetes</taxon>
        <taxon>Eurotiomycetidae</taxon>
        <taxon>Eurotiales</taxon>
        <taxon>Aspergillaceae</taxon>
        <taxon>Penicillium</taxon>
    </lineage>
</organism>
<dbReference type="Gene3D" id="3.30.920.20">
    <property type="entry name" value="Gas2-like domain"/>
    <property type="match status" value="1"/>
</dbReference>
<feature type="compositionally biased region" description="Polar residues" evidence="4">
    <location>
        <begin position="19"/>
        <end position="29"/>
    </location>
</feature>
<dbReference type="GO" id="GO:0008017">
    <property type="term" value="F:microtubule binding"/>
    <property type="evidence" value="ECO:0007669"/>
    <property type="project" value="InterPro"/>
</dbReference>
<protein>
    <recommendedName>
        <fullName evidence="5">GAR domain-containing protein</fullName>
    </recommendedName>
</protein>
<feature type="region of interest" description="Disordered" evidence="4">
    <location>
        <begin position="358"/>
        <end position="394"/>
    </location>
</feature>
<dbReference type="OrthoDB" id="5409589at2759"/>
<feature type="region of interest" description="Disordered" evidence="4">
    <location>
        <begin position="988"/>
        <end position="1032"/>
    </location>
</feature>
<dbReference type="InterPro" id="IPR003108">
    <property type="entry name" value="GAR_dom"/>
</dbReference>
<feature type="compositionally biased region" description="Polar residues" evidence="4">
    <location>
        <begin position="514"/>
        <end position="523"/>
    </location>
</feature>
<name>A0A1F5LDI7_PENAI</name>
<keyword evidence="7" id="KW-1185">Reference proteome</keyword>
<reference evidence="6 7" key="1">
    <citation type="journal article" date="2016" name="Sci. Rep.">
        <title>Penicillium arizonense, a new, genome sequenced fungal species, reveals a high chemical diversity in secreted metabolites.</title>
        <authorList>
            <person name="Grijseels S."/>
            <person name="Nielsen J.C."/>
            <person name="Randelovic M."/>
            <person name="Nielsen J."/>
            <person name="Nielsen K.F."/>
            <person name="Workman M."/>
            <person name="Frisvad J.C."/>
        </authorList>
    </citation>
    <scope>NUCLEOTIDE SEQUENCE [LARGE SCALE GENOMIC DNA]</scope>
    <source>
        <strain evidence="6 7">CBS 141311</strain>
    </source>
</reference>
<evidence type="ECO:0000313" key="7">
    <source>
        <dbReference type="Proteomes" id="UP000177622"/>
    </source>
</evidence>
<comment type="caution">
    <text evidence="6">The sequence shown here is derived from an EMBL/GenBank/DDBJ whole genome shotgun (WGS) entry which is preliminary data.</text>
</comment>
<dbReference type="STRING" id="1835702.A0A1F5LDI7"/>
<feature type="compositionally biased region" description="Low complexity" evidence="4">
    <location>
        <begin position="443"/>
        <end position="455"/>
    </location>
</feature>
<feature type="region of interest" description="Disordered" evidence="4">
    <location>
        <begin position="1109"/>
        <end position="1206"/>
    </location>
</feature>
<feature type="domain" description="GAR" evidence="5">
    <location>
        <begin position="1028"/>
        <end position="1101"/>
    </location>
</feature>
<keyword evidence="3" id="KW-0206">Cytoskeleton</keyword>
<evidence type="ECO:0000256" key="4">
    <source>
        <dbReference type="SAM" id="MobiDB-lite"/>
    </source>
</evidence>
<dbReference type="Proteomes" id="UP000177622">
    <property type="component" value="Unassembled WGS sequence"/>
</dbReference>
<evidence type="ECO:0000259" key="5">
    <source>
        <dbReference type="PROSITE" id="PS51460"/>
    </source>
</evidence>